<evidence type="ECO:0000313" key="3">
    <source>
        <dbReference type="Proteomes" id="UP000546464"/>
    </source>
</evidence>
<organism evidence="2 3">
    <name type="scientific">Ruficoccus amylovorans</name>
    <dbReference type="NCBI Taxonomy" id="1804625"/>
    <lineage>
        <taxon>Bacteria</taxon>
        <taxon>Pseudomonadati</taxon>
        <taxon>Verrucomicrobiota</taxon>
        <taxon>Opitutia</taxon>
        <taxon>Puniceicoccales</taxon>
        <taxon>Cerasicoccaceae</taxon>
        <taxon>Ruficoccus</taxon>
    </lineage>
</organism>
<gene>
    <name evidence="2" type="ORF">H5P28_13375</name>
</gene>
<comment type="caution">
    <text evidence="2">The sequence shown here is derived from an EMBL/GenBank/DDBJ whole genome shotgun (WGS) entry which is preliminary data.</text>
</comment>
<feature type="chain" id="PRO_5032876442" evidence="1">
    <location>
        <begin position="20"/>
        <end position="212"/>
    </location>
</feature>
<feature type="signal peptide" evidence="1">
    <location>
        <begin position="1"/>
        <end position="19"/>
    </location>
</feature>
<dbReference type="Proteomes" id="UP000546464">
    <property type="component" value="Unassembled WGS sequence"/>
</dbReference>
<dbReference type="AlphaFoldDB" id="A0A842HFF6"/>
<name>A0A842HFF6_9BACT</name>
<dbReference type="EMBL" id="JACHVB010000035">
    <property type="protein sequence ID" value="MBC2595253.1"/>
    <property type="molecule type" value="Genomic_DNA"/>
</dbReference>
<protein>
    <submittedName>
        <fullName evidence="2">Uncharacterized protein</fullName>
    </submittedName>
</protein>
<accession>A0A842HFF6</accession>
<evidence type="ECO:0000313" key="2">
    <source>
        <dbReference type="EMBL" id="MBC2595253.1"/>
    </source>
</evidence>
<keyword evidence="1" id="KW-0732">Signal</keyword>
<reference evidence="2 3" key="1">
    <citation type="submission" date="2020-07" db="EMBL/GenBank/DDBJ databases">
        <authorList>
            <person name="Feng X."/>
        </authorList>
    </citation>
    <scope>NUCLEOTIDE SEQUENCE [LARGE SCALE GENOMIC DNA]</scope>
    <source>
        <strain evidence="2 3">JCM31066</strain>
    </source>
</reference>
<dbReference type="RefSeq" id="WP_185676208.1">
    <property type="nucleotide sequence ID" value="NZ_JACHVB010000035.1"/>
</dbReference>
<sequence length="212" mass="22595">MKKILLAAFLIAFSSQVFAETLAGWDPEGLSAEKGGWPSPWQPTTVADGVDVVQGLTCGVGVRLATLNDGWGGNGFDTTSAQAAVTTGQYLSFTLSPAKGRELAFSSIAMNIRLVGRSYEPGVVYQWQYRIGNGSYTDIGKPVEISTAKGHEYETKGIAAPELKLDGVSALQSVREPVELRLLAWAATKSRDFSFVFGRLAGDDLVISGSVK</sequence>
<evidence type="ECO:0000256" key="1">
    <source>
        <dbReference type="SAM" id="SignalP"/>
    </source>
</evidence>
<keyword evidence="3" id="KW-1185">Reference proteome</keyword>
<proteinExistence type="predicted"/>